<gene>
    <name evidence="3" type="ORF">Z968_08680</name>
</gene>
<dbReference type="RefSeq" id="WP_039255653.1">
    <property type="nucleotide sequence ID" value="NZ_JENJ01000036.1"/>
</dbReference>
<feature type="transmembrane region" description="Helical" evidence="1">
    <location>
        <begin position="99"/>
        <end position="119"/>
    </location>
</feature>
<feature type="transmembrane region" description="Helical" evidence="1">
    <location>
        <begin position="195"/>
        <end position="213"/>
    </location>
</feature>
<keyword evidence="1" id="KW-0812">Transmembrane</keyword>
<dbReference type="InterPro" id="IPR036938">
    <property type="entry name" value="PAP2/HPO_sf"/>
</dbReference>
<keyword evidence="1" id="KW-0472">Membrane</keyword>
<dbReference type="PANTHER" id="PTHR14969">
    <property type="entry name" value="SPHINGOSINE-1-PHOSPHATE PHOSPHOHYDROLASE"/>
    <property type="match status" value="1"/>
</dbReference>
<dbReference type="PANTHER" id="PTHR14969:SF13">
    <property type="entry name" value="AT30094P"/>
    <property type="match status" value="1"/>
</dbReference>
<dbReference type="OrthoDB" id="9789113at2"/>
<dbReference type="InterPro" id="IPR000326">
    <property type="entry name" value="PAP2/HPO"/>
</dbReference>
<dbReference type="SMART" id="SM00014">
    <property type="entry name" value="acidPPc"/>
    <property type="match status" value="1"/>
</dbReference>
<dbReference type="EMBL" id="JENJ01000036">
    <property type="protein sequence ID" value="KGM95587.1"/>
    <property type="molecule type" value="Genomic_DNA"/>
</dbReference>
<dbReference type="AlphaFoldDB" id="A0A0A0I453"/>
<reference evidence="3 4" key="1">
    <citation type="submission" date="2014-01" db="EMBL/GenBank/DDBJ databases">
        <title>Plasmidome dynamics in the species complex Clostridium novyi sensu lato converts strains of independent lineages into distinctly different pathogens.</title>
        <authorList>
            <person name="Skarin H."/>
            <person name="Segerman B."/>
        </authorList>
    </citation>
    <scope>NUCLEOTIDE SEQUENCE [LARGE SCALE GENOMIC DNA]</scope>
    <source>
        <strain evidence="3 4">4552</strain>
    </source>
</reference>
<feature type="transmembrane region" description="Helical" evidence="1">
    <location>
        <begin position="164"/>
        <end position="183"/>
    </location>
</feature>
<organism evidence="3 4">
    <name type="scientific">Clostridium novyi A str. 4552</name>
    <dbReference type="NCBI Taxonomy" id="1444289"/>
    <lineage>
        <taxon>Bacteria</taxon>
        <taxon>Bacillati</taxon>
        <taxon>Bacillota</taxon>
        <taxon>Clostridia</taxon>
        <taxon>Eubacteriales</taxon>
        <taxon>Clostridiaceae</taxon>
        <taxon>Clostridium</taxon>
    </lineage>
</organism>
<feature type="domain" description="Phosphatidic acid phosphatase type 2/haloperoxidase" evidence="2">
    <location>
        <begin position="97"/>
        <end position="210"/>
    </location>
</feature>
<name>A0A0A0I453_CLONO</name>
<feature type="transmembrane region" description="Helical" evidence="1">
    <location>
        <begin position="15"/>
        <end position="33"/>
    </location>
</feature>
<comment type="caution">
    <text evidence="3">The sequence shown here is derived from an EMBL/GenBank/DDBJ whole genome shotgun (WGS) entry which is preliminary data.</text>
</comment>
<keyword evidence="1" id="KW-1133">Transmembrane helix</keyword>
<dbReference type="SUPFAM" id="SSF48317">
    <property type="entry name" value="Acid phosphatase/Vanadium-dependent haloperoxidase"/>
    <property type="match status" value="1"/>
</dbReference>
<feature type="transmembrane region" description="Helical" evidence="1">
    <location>
        <begin position="139"/>
        <end position="157"/>
    </location>
</feature>
<evidence type="ECO:0000313" key="3">
    <source>
        <dbReference type="EMBL" id="KGM95587.1"/>
    </source>
</evidence>
<dbReference type="Pfam" id="PF01569">
    <property type="entry name" value="PAP2"/>
    <property type="match status" value="1"/>
</dbReference>
<protein>
    <submittedName>
        <fullName evidence="3">Phosphatidic acid phosphatase</fullName>
    </submittedName>
</protein>
<feature type="transmembrane region" description="Helical" evidence="1">
    <location>
        <begin position="75"/>
        <end position="92"/>
    </location>
</feature>
<dbReference type="Proteomes" id="UP000030012">
    <property type="component" value="Unassembled WGS sequence"/>
</dbReference>
<dbReference type="Gene3D" id="1.20.144.10">
    <property type="entry name" value="Phosphatidic acid phosphatase type 2/haloperoxidase"/>
    <property type="match status" value="2"/>
</dbReference>
<dbReference type="CDD" id="cd03392">
    <property type="entry name" value="PAP2_like_2"/>
    <property type="match status" value="1"/>
</dbReference>
<evidence type="ECO:0000256" key="1">
    <source>
        <dbReference type="SAM" id="Phobius"/>
    </source>
</evidence>
<evidence type="ECO:0000259" key="2">
    <source>
        <dbReference type="SMART" id="SM00014"/>
    </source>
</evidence>
<accession>A0A0A0I453</accession>
<evidence type="ECO:0000313" key="4">
    <source>
        <dbReference type="Proteomes" id="UP000030012"/>
    </source>
</evidence>
<sequence>MYISDSDNKNNGIKYYVYFLGLLSIGWISFFILKLKDSFVVGGGKFDNLAINYVSQIRNTALNKLVVIISRSGDTITAIIFTILVFVFFYITKRKRDGYFYAITVLIVALVSQGLKFIVKRPRPTGNWLVHIGGYSFPSGHSVLSMTAALLIIYFVLSNFKNKAWAIILSILVYIYGSLVGLSRVYVGVHYISDVVGGWTIATICVFISLLIYTNMNKNSSTKYIV</sequence>
<proteinExistence type="predicted"/>